<keyword evidence="6" id="KW-1185">Reference proteome</keyword>
<evidence type="ECO:0000256" key="1">
    <source>
        <dbReference type="ARBA" id="ARBA00001917"/>
    </source>
</evidence>
<comment type="similarity">
    <text evidence="3">Belongs to the flavoredoxin family.</text>
</comment>
<evidence type="ECO:0000313" key="5">
    <source>
        <dbReference type="EMBL" id="TLC99541.1"/>
    </source>
</evidence>
<proteinExistence type="inferred from homology"/>
<feature type="domain" description="Flavin reductase like" evidence="4">
    <location>
        <begin position="9"/>
        <end position="150"/>
    </location>
</feature>
<dbReference type="Pfam" id="PF01613">
    <property type="entry name" value="Flavin_Reduct"/>
    <property type="match status" value="1"/>
</dbReference>
<dbReference type="InterPro" id="IPR052174">
    <property type="entry name" value="Flavoredoxin"/>
</dbReference>
<protein>
    <submittedName>
        <fullName evidence="5">Flavoredoxin</fullName>
    </submittedName>
</protein>
<dbReference type="Proteomes" id="UP000306509">
    <property type="component" value="Unassembled WGS sequence"/>
</dbReference>
<dbReference type="GO" id="GO:0016646">
    <property type="term" value="F:oxidoreductase activity, acting on the CH-NH group of donors, NAD or NADP as acceptor"/>
    <property type="evidence" value="ECO:0007669"/>
    <property type="project" value="UniProtKB-ARBA"/>
</dbReference>
<evidence type="ECO:0000256" key="2">
    <source>
        <dbReference type="ARBA" id="ARBA00022630"/>
    </source>
</evidence>
<dbReference type="GO" id="GO:0010181">
    <property type="term" value="F:FMN binding"/>
    <property type="evidence" value="ECO:0007669"/>
    <property type="project" value="InterPro"/>
</dbReference>
<comment type="cofactor">
    <cofactor evidence="1">
        <name>FMN</name>
        <dbReference type="ChEBI" id="CHEBI:58210"/>
    </cofactor>
</comment>
<evidence type="ECO:0000313" key="6">
    <source>
        <dbReference type="Proteomes" id="UP000306509"/>
    </source>
</evidence>
<evidence type="ECO:0000256" key="3">
    <source>
        <dbReference type="ARBA" id="ARBA00038054"/>
    </source>
</evidence>
<dbReference type="InterPro" id="IPR012349">
    <property type="entry name" value="Split_barrel_FMN-bd"/>
</dbReference>
<dbReference type="PANTHER" id="PTHR43567:SF1">
    <property type="entry name" value="FLAVOREDOXIN"/>
    <property type="match status" value="1"/>
</dbReference>
<sequence length="183" mass="20068">MKKDIGKSLALYPTPLVVVGAVVEGKPNWLLVGHLGIMGHDHIMVSLANAHYTNKGIKEAKKLSVAIVDEAMLTKADYVGCVSGAKEDKSGIFAYHMSEAGVPIMDEAPVVMECSVEDIYQTQGFESFICTIDHVYAEEQVINGQGKLDYHTLKPVLFEMPTYEYLRTGDIIGKCMKIGKEEA</sequence>
<reference evidence="5 6" key="1">
    <citation type="journal article" date="2019" name="Anaerobe">
        <title>Detection of Robinsoniella peoriensis in multiple bone samples of a trauma patient.</title>
        <authorList>
            <person name="Schrottner P."/>
            <person name="Hartwich K."/>
            <person name="Bunk B."/>
            <person name="Schober I."/>
            <person name="Helbig S."/>
            <person name="Rudolph W.W."/>
            <person name="Gunzer F."/>
        </authorList>
    </citation>
    <scope>NUCLEOTIDE SEQUENCE [LARGE SCALE GENOMIC DNA]</scope>
    <source>
        <strain evidence="5 6">DSM 106044</strain>
    </source>
</reference>
<evidence type="ECO:0000259" key="4">
    <source>
        <dbReference type="SMART" id="SM00903"/>
    </source>
</evidence>
<organism evidence="5 6">
    <name type="scientific">Robinsoniella peoriensis</name>
    <dbReference type="NCBI Taxonomy" id="180332"/>
    <lineage>
        <taxon>Bacteria</taxon>
        <taxon>Bacillati</taxon>
        <taxon>Bacillota</taxon>
        <taxon>Clostridia</taxon>
        <taxon>Lachnospirales</taxon>
        <taxon>Lachnospiraceae</taxon>
        <taxon>Robinsoniella</taxon>
    </lineage>
</organism>
<comment type="caution">
    <text evidence="5">The sequence shown here is derived from an EMBL/GenBank/DDBJ whole genome shotgun (WGS) entry which is preliminary data.</text>
</comment>
<dbReference type="EMBL" id="QGQD01000069">
    <property type="protein sequence ID" value="TLC99541.1"/>
    <property type="molecule type" value="Genomic_DNA"/>
</dbReference>
<dbReference type="SUPFAM" id="SSF50475">
    <property type="entry name" value="FMN-binding split barrel"/>
    <property type="match status" value="1"/>
</dbReference>
<dbReference type="SMART" id="SM00903">
    <property type="entry name" value="Flavin_Reduct"/>
    <property type="match status" value="1"/>
</dbReference>
<keyword evidence="2" id="KW-0285">Flavoprotein</keyword>
<dbReference type="PANTHER" id="PTHR43567">
    <property type="entry name" value="FLAVOREDOXIN-RELATED-RELATED"/>
    <property type="match status" value="1"/>
</dbReference>
<dbReference type="InterPro" id="IPR002563">
    <property type="entry name" value="Flavin_Rdtase-like_dom"/>
</dbReference>
<gene>
    <name evidence="5" type="primary">flr_1</name>
    <name evidence="5" type="ORF">DSM106044_03744</name>
</gene>
<dbReference type="Gene3D" id="2.30.110.10">
    <property type="entry name" value="Electron Transport, Fmn-binding Protein, Chain A"/>
    <property type="match status" value="1"/>
</dbReference>
<dbReference type="RefSeq" id="WP_138003361.1">
    <property type="nucleotide sequence ID" value="NZ_QGQD01000069.1"/>
</dbReference>
<dbReference type="AlphaFoldDB" id="A0A4U8Q413"/>
<dbReference type="STRING" id="180332.GCA_000797495_01550"/>
<name>A0A4U8Q413_9FIRM</name>
<accession>A0A4U8Q413</accession>